<evidence type="ECO:0000256" key="1">
    <source>
        <dbReference type="SAM" id="MobiDB-lite"/>
    </source>
</evidence>
<dbReference type="AlphaFoldDB" id="A0A2C5Y9T5"/>
<dbReference type="OrthoDB" id="4152802at2759"/>
<feature type="compositionally biased region" description="Basic and acidic residues" evidence="1">
    <location>
        <begin position="268"/>
        <end position="302"/>
    </location>
</feature>
<feature type="region of interest" description="Disordered" evidence="1">
    <location>
        <begin position="629"/>
        <end position="690"/>
    </location>
</feature>
<feature type="compositionally biased region" description="Polar residues" evidence="1">
    <location>
        <begin position="215"/>
        <end position="226"/>
    </location>
</feature>
<dbReference type="EMBL" id="NJET01000031">
    <property type="protein sequence ID" value="PHH64383.1"/>
    <property type="molecule type" value="Genomic_DNA"/>
</dbReference>
<dbReference type="Proteomes" id="UP000226192">
    <property type="component" value="Unassembled WGS sequence"/>
</dbReference>
<sequence length="746" mass="82448">MALWPFRRKSSRKRSRSGVANPDRDGLPLRVQAQAAITGPASKKKQRTEPAKLQRRPRTYSFSPGRHDSIRVHQARGSRQPASDQQGATANSTWQRLPTLHPKNSQALARRKSSKRRRDDHEREAEIKAMSAYMPTRAISDAHATGTLIKRSSKRAKTSSGGGNWDNPPSNASLPLFDSMCSNQSSDSECVSYKVSALDSLAPRPTLRYAPGSRWTLSRDSAPTRSGSHKKESTGKDIIVEEDLDSHKRIDDLADGLDASDLRELMERDNRRRERKRQHDQERMERRLARRAEKQRMDEANAKRLGTAAPQNLERGVFGRELVGLGLEPPSAIVTRSRNWSPESPVETMPDVEPAQAVETLPQVEQIEVTPSQQPPAVEEHQIPIVQTIPPAEPLELAPALPHGSILANLLRSKKSQSKSTLSSEKNNADDECPRKNSEGSNKTARLSLASLFRWGVRNRRSSGPSSFSNTSREEMQAAAAMQASAPAKGQSDESASPSNLVSSRPGAATPKRTRSRFREDLPDYPLSPPDSRVQSPEGELPLPKVVEVKTPVTPQSPITRHEIAPSGPRPIPVNTSRIGSSERLYHAISPDHQQSMSLASIDSEGSWLSGKVGSRCRSGMRDSMVRTSLRDQTVSGSQASSSHEDVLITDDDYLSQLAPKRDISRAEGRADEGRPSSDEDEPARHQGMRWGAVGAKPQVVQFHRHDRDTMRSREGLLNIIPGIDDDDSDVPMTPMSLRRGDIETR</sequence>
<feature type="compositionally biased region" description="Polar residues" evidence="1">
    <location>
        <begin position="631"/>
        <end position="642"/>
    </location>
</feature>
<feature type="region of interest" description="Disordered" evidence="1">
    <location>
        <begin position="459"/>
        <end position="577"/>
    </location>
</feature>
<name>A0A2C5Y9T5_9HYPO</name>
<dbReference type="STRING" id="1399860.A0A2C5Y9T5"/>
<feature type="compositionally biased region" description="Polar residues" evidence="1">
    <location>
        <begin position="462"/>
        <end position="471"/>
    </location>
</feature>
<comment type="caution">
    <text evidence="2">The sequence shown here is derived from an EMBL/GenBank/DDBJ whole genome shotgun (WGS) entry which is preliminary data.</text>
</comment>
<evidence type="ECO:0000313" key="2">
    <source>
        <dbReference type="EMBL" id="PHH64383.1"/>
    </source>
</evidence>
<feature type="region of interest" description="Disordered" evidence="1">
    <location>
        <begin position="720"/>
        <end position="746"/>
    </location>
</feature>
<feature type="region of interest" description="Disordered" evidence="1">
    <location>
        <begin position="1"/>
        <end position="125"/>
    </location>
</feature>
<feature type="compositionally biased region" description="Basic residues" evidence="1">
    <location>
        <begin position="1"/>
        <end position="16"/>
    </location>
</feature>
<feature type="region of interest" description="Disordered" evidence="1">
    <location>
        <begin position="268"/>
        <end position="305"/>
    </location>
</feature>
<proteinExistence type="predicted"/>
<evidence type="ECO:0000313" key="3">
    <source>
        <dbReference type="Proteomes" id="UP000226192"/>
    </source>
</evidence>
<feature type="compositionally biased region" description="Basic and acidic residues" evidence="1">
    <location>
        <begin position="660"/>
        <end position="678"/>
    </location>
</feature>
<gene>
    <name evidence="2" type="ORF">CDD81_4604</name>
</gene>
<protein>
    <submittedName>
        <fullName evidence="2">Uncharacterized protein</fullName>
    </submittedName>
</protein>
<organism evidence="2 3">
    <name type="scientific">Ophiocordyceps australis</name>
    <dbReference type="NCBI Taxonomy" id="1399860"/>
    <lineage>
        <taxon>Eukaryota</taxon>
        <taxon>Fungi</taxon>
        <taxon>Dikarya</taxon>
        <taxon>Ascomycota</taxon>
        <taxon>Pezizomycotina</taxon>
        <taxon>Sordariomycetes</taxon>
        <taxon>Hypocreomycetidae</taxon>
        <taxon>Hypocreales</taxon>
        <taxon>Ophiocordycipitaceae</taxon>
        <taxon>Ophiocordyceps</taxon>
    </lineage>
</organism>
<feature type="compositionally biased region" description="Low complexity" evidence="1">
    <location>
        <begin position="477"/>
        <end position="488"/>
    </location>
</feature>
<feature type="compositionally biased region" description="Polar residues" evidence="1">
    <location>
        <begin position="80"/>
        <end position="107"/>
    </location>
</feature>
<feature type="region of interest" description="Disordered" evidence="1">
    <location>
        <begin position="414"/>
        <end position="445"/>
    </location>
</feature>
<feature type="region of interest" description="Disordered" evidence="1">
    <location>
        <begin position="204"/>
        <end position="236"/>
    </location>
</feature>
<feature type="compositionally biased region" description="Low complexity" evidence="1">
    <location>
        <begin position="541"/>
        <end position="554"/>
    </location>
</feature>
<feature type="compositionally biased region" description="Basic and acidic residues" evidence="1">
    <location>
        <begin position="427"/>
        <end position="438"/>
    </location>
</feature>
<reference evidence="2 3" key="1">
    <citation type="submission" date="2017-06" db="EMBL/GenBank/DDBJ databases">
        <title>Ant-infecting Ophiocordyceps genomes reveal a high diversity of potential behavioral manipulation genes and a possible major role for enterotoxins.</title>
        <authorList>
            <person name="De Bekker C."/>
            <person name="Evans H.C."/>
            <person name="Brachmann A."/>
            <person name="Hughes D.P."/>
        </authorList>
    </citation>
    <scope>NUCLEOTIDE SEQUENCE [LARGE SCALE GENOMIC DNA]</scope>
    <source>
        <strain evidence="2 3">Map64</strain>
    </source>
</reference>
<accession>A0A2C5Y9T5</accession>
<keyword evidence="3" id="KW-1185">Reference proteome</keyword>
<feature type="region of interest" description="Disordered" evidence="1">
    <location>
        <begin position="144"/>
        <end position="171"/>
    </location>
</feature>
<feature type="compositionally biased region" description="Polar residues" evidence="1">
    <location>
        <begin position="493"/>
        <end position="503"/>
    </location>
</feature>